<accession>A0ABV5M1H6</accession>
<keyword evidence="2" id="KW-1185">Reference proteome</keyword>
<sequence length="331" mass="34757">MTVDHASVFRAVEANGYDDVRVEYAPPAVARVAQAALVRLVEEAARAATADAPGVWAESALPSVAGAAVRLKDLSGPEAVTAWLDAFAARLPGDGAVRAVPVAVLPAGLLRGAEPRLTAYLALDGAFTDDADEAERWCRRALHGVGARPLVATGPFYQAAPPDAATYLATALHAGRPVEVVDAPAARVALNPDGQVILQRYTWEDLGPVRQALLDGAARTRLGLVAVTSVWALDWSDRGRLPRPPHVPVDALARNDARWGGAIPDAHGLMLLTPEHLRRASVPPGWRPTPASGGRVLVEAPDPRAWLRPEGPDDTVLAAARAAFAGLLNKG</sequence>
<gene>
    <name evidence="1" type="ORF">ACFFTR_06110</name>
</gene>
<comment type="caution">
    <text evidence="1">The sequence shown here is derived from an EMBL/GenBank/DDBJ whole genome shotgun (WGS) entry which is preliminary data.</text>
</comment>
<organism evidence="1 2">
    <name type="scientific">Dactylosporangium vinaceum</name>
    <dbReference type="NCBI Taxonomy" id="53362"/>
    <lineage>
        <taxon>Bacteria</taxon>
        <taxon>Bacillati</taxon>
        <taxon>Actinomycetota</taxon>
        <taxon>Actinomycetes</taxon>
        <taxon>Micromonosporales</taxon>
        <taxon>Micromonosporaceae</taxon>
        <taxon>Dactylosporangium</taxon>
    </lineage>
</organism>
<dbReference type="RefSeq" id="WP_223103396.1">
    <property type="nucleotide sequence ID" value="NZ_CP061913.1"/>
</dbReference>
<proteinExistence type="predicted"/>
<name>A0ABV5M1H6_9ACTN</name>
<dbReference type="EMBL" id="JBHMCA010000017">
    <property type="protein sequence ID" value="MFB9442656.1"/>
    <property type="molecule type" value="Genomic_DNA"/>
</dbReference>
<protein>
    <submittedName>
        <fullName evidence="1">Uncharacterized protein</fullName>
    </submittedName>
</protein>
<evidence type="ECO:0000313" key="1">
    <source>
        <dbReference type="EMBL" id="MFB9442656.1"/>
    </source>
</evidence>
<dbReference type="Proteomes" id="UP001589608">
    <property type="component" value="Unassembled WGS sequence"/>
</dbReference>
<evidence type="ECO:0000313" key="2">
    <source>
        <dbReference type="Proteomes" id="UP001589608"/>
    </source>
</evidence>
<reference evidence="1 2" key="1">
    <citation type="submission" date="2024-09" db="EMBL/GenBank/DDBJ databases">
        <authorList>
            <person name="Sun Q."/>
            <person name="Mori K."/>
        </authorList>
    </citation>
    <scope>NUCLEOTIDE SEQUENCE [LARGE SCALE GENOMIC DNA]</scope>
    <source>
        <strain evidence="1 2">JCM 3307</strain>
    </source>
</reference>